<dbReference type="AlphaFoldDB" id="A0A803KY67"/>
<reference evidence="5" key="1">
    <citation type="journal article" date="2017" name="Nature">
        <title>The genome of Chenopodium quinoa.</title>
        <authorList>
            <person name="Jarvis D.E."/>
            <person name="Ho Y.S."/>
            <person name="Lightfoot D.J."/>
            <person name="Schmoeckel S.M."/>
            <person name="Li B."/>
            <person name="Borm T.J.A."/>
            <person name="Ohyanagi H."/>
            <person name="Mineta K."/>
            <person name="Michell C.T."/>
            <person name="Saber N."/>
            <person name="Kharbatia N.M."/>
            <person name="Rupper R.R."/>
            <person name="Sharp A.R."/>
            <person name="Dally N."/>
            <person name="Boughton B.A."/>
            <person name="Woo Y.H."/>
            <person name="Gao G."/>
            <person name="Schijlen E.G.W.M."/>
            <person name="Guo X."/>
            <person name="Momin A.A."/>
            <person name="Negrao S."/>
            <person name="Al-Babili S."/>
            <person name="Gehring C."/>
            <person name="Roessner U."/>
            <person name="Jung C."/>
            <person name="Murphy K."/>
            <person name="Arold S.T."/>
            <person name="Gojobori T."/>
            <person name="van der Linden C.G."/>
            <person name="van Loo E.N."/>
            <person name="Jellen E.N."/>
            <person name="Maughan P.J."/>
            <person name="Tester M."/>
        </authorList>
    </citation>
    <scope>NUCLEOTIDE SEQUENCE [LARGE SCALE GENOMIC DNA]</scope>
    <source>
        <strain evidence="5">cv. PI 614886</strain>
    </source>
</reference>
<protein>
    <recommendedName>
        <fullName evidence="4">CDT1 Geminin-binding domain-containing protein</fullName>
    </recommendedName>
</protein>
<dbReference type="GO" id="GO:0003677">
    <property type="term" value="F:DNA binding"/>
    <property type="evidence" value="ECO:0007669"/>
    <property type="project" value="InterPro"/>
</dbReference>
<dbReference type="InterPro" id="IPR036390">
    <property type="entry name" value="WH_DNA-bd_sf"/>
</dbReference>
<dbReference type="GO" id="GO:0071163">
    <property type="term" value="P:DNA replication preinitiation complex assembly"/>
    <property type="evidence" value="ECO:0007669"/>
    <property type="project" value="InterPro"/>
</dbReference>
<dbReference type="GO" id="GO:0000076">
    <property type="term" value="P:DNA replication checkpoint signaling"/>
    <property type="evidence" value="ECO:0007669"/>
    <property type="project" value="TreeGrafter"/>
</dbReference>
<dbReference type="GO" id="GO:0070182">
    <property type="term" value="F:DNA polymerase binding"/>
    <property type="evidence" value="ECO:0007669"/>
    <property type="project" value="TreeGrafter"/>
</dbReference>
<dbReference type="InterPro" id="IPR032054">
    <property type="entry name" value="Cdt1_C"/>
</dbReference>
<accession>A0A803KY67</accession>
<keyword evidence="2" id="KW-0131">Cell cycle</keyword>
<feature type="region of interest" description="Disordered" evidence="3">
    <location>
        <begin position="1"/>
        <end position="38"/>
    </location>
</feature>
<dbReference type="PANTHER" id="PTHR28637:SF9">
    <property type="entry name" value="CDT1-LIKE PROTEIN A, CHLOROPLASTIC"/>
    <property type="match status" value="1"/>
</dbReference>
<dbReference type="InterPro" id="IPR045173">
    <property type="entry name" value="Cdt1"/>
</dbReference>
<evidence type="ECO:0000259" key="4">
    <source>
        <dbReference type="SMART" id="SM01075"/>
    </source>
</evidence>
<dbReference type="EnsemblPlants" id="AUR62003976-RA">
    <property type="protein sequence ID" value="AUR62003976-RA:cds"/>
    <property type="gene ID" value="AUR62003976"/>
</dbReference>
<dbReference type="GO" id="GO:0000278">
    <property type="term" value="P:mitotic cell cycle"/>
    <property type="evidence" value="ECO:0007669"/>
    <property type="project" value="TreeGrafter"/>
</dbReference>
<dbReference type="Gramene" id="AUR62003976-RA">
    <property type="protein sequence ID" value="AUR62003976-RA:cds"/>
    <property type="gene ID" value="AUR62003976"/>
</dbReference>
<dbReference type="Proteomes" id="UP000596660">
    <property type="component" value="Unplaced"/>
</dbReference>
<dbReference type="InterPro" id="IPR014939">
    <property type="entry name" value="CDT1_Gemini-bd-like"/>
</dbReference>
<dbReference type="InterPro" id="IPR038090">
    <property type="entry name" value="Cdt1_C_WH_dom_sf"/>
</dbReference>
<feature type="region of interest" description="Disordered" evidence="3">
    <location>
        <begin position="232"/>
        <end position="266"/>
    </location>
</feature>
<keyword evidence="6" id="KW-1185">Reference proteome</keyword>
<evidence type="ECO:0000313" key="5">
    <source>
        <dbReference type="EnsemblPlants" id="AUR62003976-RA:cds"/>
    </source>
</evidence>
<evidence type="ECO:0000256" key="1">
    <source>
        <dbReference type="ARBA" id="ARBA00008356"/>
    </source>
</evidence>
<evidence type="ECO:0000256" key="2">
    <source>
        <dbReference type="ARBA" id="ARBA00023306"/>
    </source>
</evidence>
<feature type="compositionally biased region" description="Polar residues" evidence="3">
    <location>
        <begin position="235"/>
        <end position="263"/>
    </location>
</feature>
<dbReference type="OMA" id="FVDSEIC"/>
<organism evidence="5 6">
    <name type="scientific">Chenopodium quinoa</name>
    <name type="common">Quinoa</name>
    <dbReference type="NCBI Taxonomy" id="63459"/>
    <lineage>
        <taxon>Eukaryota</taxon>
        <taxon>Viridiplantae</taxon>
        <taxon>Streptophyta</taxon>
        <taxon>Embryophyta</taxon>
        <taxon>Tracheophyta</taxon>
        <taxon>Spermatophyta</taxon>
        <taxon>Magnoliopsida</taxon>
        <taxon>eudicotyledons</taxon>
        <taxon>Gunneridae</taxon>
        <taxon>Pentapetalae</taxon>
        <taxon>Caryophyllales</taxon>
        <taxon>Chenopodiaceae</taxon>
        <taxon>Chenopodioideae</taxon>
        <taxon>Atripliceae</taxon>
        <taxon>Chenopodium</taxon>
    </lineage>
</organism>
<dbReference type="GO" id="GO:0030174">
    <property type="term" value="P:regulation of DNA-templated DNA replication initiation"/>
    <property type="evidence" value="ECO:0007669"/>
    <property type="project" value="InterPro"/>
</dbReference>
<dbReference type="SUPFAM" id="SSF46785">
    <property type="entry name" value="Winged helix' DNA-binding domain"/>
    <property type="match status" value="1"/>
</dbReference>
<reference evidence="5" key="2">
    <citation type="submission" date="2021-03" db="UniProtKB">
        <authorList>
            <consortium name="EnsemblPlants"/>
        </authorList>
    </citation>
    <scope>IDENTIFICATION</scope>
</reference>
<feature type="region of interest" description="Disordered" evidence="3">
    <location>
        <begin position="305"/>
        <end position="325"/>
    </location>
</feature>
<name>A0A803KY67_CHEQI</name>
<sequence>MESQPSDSLKMPEKTSPAEKPLLSDQISSRTPTKLPHPPQRFKLHRRSVRLPEKYETLLKFFDALDASLKLLRLRNSIPLFGKIRLMIENMSERRFTHQHLAQLKFLLPEEIGIRKVLMADEETRCMEHDLHLSLTINRTTREDKRKRGSKNPCLRDLFISKLLDFARDHPEGTDIPEESLPESFNQKKHDLLLRSFKQSSASSRIQKFASVAESDAAQATHFSPSFRKHFSMGGSYSKSRNSLQSPSDFSDQLQSMYSSNPSLDRDEVESVTLQPETVSCRLPAGQIKRKPFVDSEICSAHSAKMKQGTPMKHADTPIKPATPTLQTPKRFRLSADKSSDLPSCARSLKFEGPSGSVNIDLQVDDVECSNNISDILPENLLQSNPKFSAIKKEALIRNLTECHLDITDESEIEEQLKLLQEFIPEWVVCSRLFSCSSSKLLLKLAVLPKSRLLDFAINMRRLVKKARIPSGLL</sequence>
<dbReference type="Gene3D" id="1.10.10.1420">
    <property type="entry name" value="DNA replication factor Cdt1, C-terminal WH domain"/>
    <property type="match status" value="1"/>
</dbReference>
<evidence type="ECO:0000256" key="3">
    <source>
        <dbReference type="SAM" id="MobiDB-lite"/>
    </source>
</evidence>
<dbReference type="Pfam" id="PF16679">
    <property type="entry name" value="CDT1_C"/>
    <property type="match status" value="1"/>
</dbReference>
<dbReference type="SMART" id="SM01075">
    <property type="entry name" value="CDT1"/>
    <property type="match status" value="1"/>
</dbReference>
<proteinExistence type="inferred from homology"/>
<dbReference type="Pfam" id="PF08839">
    <property type="entry name" value="CDT1"/>
    <property type="match status" value="1"/>
</dbReference>
<feature type="domain" description="CDT1 Geminin-binding" evidence="4">
    <location>
        <begin position="51"/>
        <end position="183"/>
    </location>
</feature>
<dbReference type="GO" id="GO:0005634">
    <property type="term" value="C:nucleus"/>
    <property type="evidence" value="ECO:0007669"/>
    <property type="project" value="TreeGrafter"/>
</dbReference>
<dbReference type="PANTHER" id="PTHR28637">
    <property type="entry name" value="DNA REPLICATION FACTOR CDT1"/>
    <property type="match status" value="1"/>
</dbReference>
<evidence type="ECO:0000313" key="6">
    <source>
        <dbReference type="Proteomes" id="UP000596660"/>
    </source>
</evidence>
<comment type="similarity">
    <text evidence="1">Belongs to the Cdt1 family.</text>
</comment>